<dbReference type="OrthoDB" id="407658at2759"/>
<dbReference type="Proteomes" id="UP000835052">
    <property type="component" value="Unassembled WGS sequence"/>
</dbReference>
<comment type="caution">
    <text evidence="2">The sequence shown here is derived from an EMBL/GenBank/DDBJ whole genome shotgun (WGS) entry which is preliminary data.</text>
</comment>
<evidence type="ECO:0000313" key="2">
    <source>
        <dbReference type="EMBL" id="CAD6197338.1"/>
    </source>
</evidence>
<dbReference type="PANTHER" id="PTHR31562">
    <property type="entry name" value="PROTEIN CBG18972"/>
    <property type="match status" value="1"/>
</dbReference>
<dbReference type="PANTHER" id="PTHR31562:SF9">
    <property type="entry name" value="GLYCOSYLTRANSFERASE FAMILY 8 PROTEIN"/>
    <property type="match status" value="1"/>
</dbReference>
<dbReference type="Gene3D" id="3.90.550.10">
    <property type="entry name" value="Spore Coat Polysaccharide Biosynthesis Protein SpsA, Chain A"/>
    <property type="match status" value="1"/>
</dbReference>
<keyword evidence="3" id="KW-1185">Reference proteome</keyword>
<dbReference type="InterPro" id="IPR029044">
    <property type="entry name" value="Nucleotide-diphossugar_trans"/>
</dbReference>
<accession>A0A8S1HS64</accession>
<evidence type="ECO:0000313" key="3">
    <source>
        <dbReference type="Proteomes" id="UP000835052"/>
    </source>
</evidence>
<evidence type="ECO:0008006" key="4">
    <source>
        <dbReference type="Google" id="ProtNLM"/>
    </source>
</evidence>
<gene>
    <name evidence="2" type="ORF">CAUJ_LOCUS13247</name>
</gene>
<protein>
    <recommendedName>
        <fullName evidence="4">Nucleotide-diphospho-sugar transferase domain-containing protein</fullName>
    </recommendedName>
</protein>
<organism evidence="2 3">
    <name type="scientific">Caenorhabditis auriculariae</name>
    <dbReference type="NCBI Taxonomy" id="2777116"/>
    <lineage>
        <taxon>Eukaryota</taxon>
        <taxon>Metazoa</taxon>
        <taxon>Ecdysozoa</taxon>
        <taxon>Nematoda</taxon>
        <taxon>Chromadorea</taxon>
        <taxon>Rhabditida</taxon>
        <taxon>Rhabditina</taxon>
        <taxon>Rhabditomorpha</taxon>
        <taxon>Rhabditoidea</taxon>
        <taxon>Rhabditidae</taxon>
        <taxon>Peloderinae</taxon>
        <taxon>Caenorhabditis</taxon>
    </lineage>
</organism>
<feature type="region of interest" description="Disordered" evidence="1">
    <location>
        <begin position="326"/>
        <end position="345"/>
    </location>
</feature>
<dbReference type="AlphaFoldDB" id="A0A8S1HS64"/>
<evidence type="ECO:0000256" key="1">
    <source>
        <dbReference type="SAM" id="MobiDB-lite"/>
    </source>
</evidence>
<sequence>MQCYAKIQGYHYILALDSDFECNNNEDGYFRRHCVVSKILPHFDYVLFVDADIGVVNPQKRIEDYIDPNYDIIFYDRFYNWEVMAGSYLARNTKYAAQFLAGWADFEQRVPRSFHGTDNGALHDLFTFEACIRSIFGSRRKFRKIAILEKGTGWARDNWLTNSLWSKEHDFMLHNWKETEKYPKPRRFVDIHRLHRYKWYNPLLGKINTLRCSPRNSTWNYDEKLIIEAQEVEEKLKNYAAVVAREQALSLTRLKFPDFLSADVDEISFVNLVFAEIDKIDAIELLKNTSSPSRAEQLQFWLHDRIPFGQSRLCETVFTRLSYQSKASPDGPFARRASDNAQTPCKQENPKFRGFELAM</sequence>
<name>A0A8S1HS64_9PELO</name>
<dbReference type="Pfam" id="PF03314">
    <property type="entry name" value="DUF273"/>
    <property type="match status" value="2"/>
</dbReference>
<dbReference type="EMBL" id="CAJGYM010000091">
    <property type="protein sequence ID" value="CAD6197338.1"/>
    <property type="molecule type" value="Genomic_DNA"/>
</dbReference>
<proteinExistence type="predicted"/>
<dbReference type="InterPro" id="IPR004988">
    <property type="entry name" value="DUF273"/>
</dbReference>
<reference evidence="2" key="1">
    <citation type="submission" date="2020-10" db="EMBL/GenBank/DDBJ databases">
        <authorList>
            <person name="Kikuchi T."/>
        </authorList>
    </citation>
    <scope>NUCLEOTIDE SEQUENCE</scope>
    <source>
        <strain evidence="2">NKZ352</strain>
    </source>
</reference>